<dbReference type="InterPro" id="IPR043129">
    <property type="entry name" value="ATPase_NBD"/>
</dbReference>
<feature type="domain" description="Hydantoinase/oxoprolinase N-terminal" evidence="2">
    <location>
        <begin position="8"/>
        <end position="185"/>
    </location>
</feature>
<comment type="caution">
    <text evidence="4">The sequence shown here is derived from an EMBL/GenBank/DDBJ whole genome shotgun (WGS) entry which is preliminary data.</text>
</comment>
<keyword evidence="5" id="KW-1185">Reference proteome</keyword>
<evidence type="ECO:0000313" key="5">
    <source>
        <dbReference type="Proteomes" id="UP000606044"/>
    </source>
</evidence>
<proteinExistence type="predicted"/>
<dbReference type="Pfam" id="PF05378">
    <property type="entry name" value="Hydant_A_N"/>
    <property type="match status" value="1"/>
</dbReference>
<reference evidence="4" key="1">
    <citation type="journal article" date="2014" name="Int. J. Syst. Evol. Microbiol.">
        <title>Complete genome sequence of Corynebacterium casei LMG S-19264T (=DSM 44701T), isolated from a smear-ripened cheese.</title>
        <authorList>
            <consortium name="US DOE Joint Genome Institute (JGI-PGF)"/>
            <person name="Walter F."/>
            <person name="Albersmeier A."/>
            <person name="Kalinowski J."/>
            <person name="Ruckert C."/>
        </authorList>
    </citation>
    <scope>NUCLEOTIDE SEQUENCE</scope>
    <source>
        <strain evidence="4">CCM 7897</strain>
    </source>
</reference>
<evidence type="ECO:0000259" key="1">
    <source>
        <dbReference type="Pfam" id="PF01968"/>
    </source>
</evidence>
<dbReference type="Proteomes" id="UP000606044">
    <property type="component" value="Unassembled WGS sequence"/>
</dbReference>
<name>A0A917F3P1_9HYPH</name>
<dbReference type="Pfam" id="PF19278">
    <property type="entry name" value="Hydant_A_C"/>
    <property type="match status" value="1"/>
</dbReference>
<dbReference type="AlphaFoldDB" id="A0A917F3P1"/>
<dbReference type="InterPro" id="IPR049517">
    <property type="entry name" value="ACX-like_C"/>
</dbReference>
<accession>A0A917F3P1</accession>
<feature type="domain" description="Hydantoinase A/oxoprolinase" evidence="1">
    <location>
        <begin position="204"/>
        <end position="490"/>
    </location>
</feature>
<dbReference type="PANTHER" id="PTHR11365">
    <property type="entry name" value="5-OXOPROLINASE RELATED"/>
    <property type="match status" value="1"/>
</dbReference>
<organism evidence="4 5">
    <name type="scientific">Azorhizobium oxalatiphilum</name>
    <dbReference type="NCBI Taxonomy" id="980631"/>
    <lineage>
        <taxon>Bacteria</taxon>
        <taxon>Pseudomonadati</taxon>
        <taxon>Pseudomonadota</taxon>
        <taxon>Alphaproteobacteria</taxon>
        <taxon>Hyphomicrobiales</taxon>
        <taxon>Xanthobacteraceae</taxon>
        <taxon>Azorhizobium</taxon>
    </lineage>
</organism>
<dbReference type="PANTHER" id="PTHR11365:SF23">
    <property type="entry name" value="HYPOTHETICAL 5-OXOPROLINASE (EUROFUNG)-RELATED"/>
    <property type="match status" value="1"/>
</dbReference>
<dbReference type="GO" id="GO:0006749">
    <property type="term" value="P:glutathione metabolic process"/>
    <property type="evidence" value="ECO:0007669"/>
    <property type="project" value="TreeGrafter"/>
</dbReference>
<dbReference type="GO" id="GO:0005829">
    <property type="term" value="C:cytosol"/>
    <property type="evidence" value="ECO:0007669"/>
    <property type="project" value="TreeGrafter"/>
</dbReference>
<dbReference type="SUPFAM" id="SSF53067">
    <property type="entry name" value="Actin-like ATPase domain"/>
    <property type="match status" value="1"/>
</dbReference>
<dbReference type="EMBL" id="BMCT01000001">
    <property type="protein sequence ID" value="GGF50233.1"/>
    <property type="molecule type" value="Genomic_DNA"/>
</dbReference>
<evidence type="ECO:0000259" key="2">
    <source>
        <dbReference type="Pfam" id="PF05378"/>
    </source>
</evidence>
<evidence type="ECO:0000313" key="4">
    <source>
        <dbReference type="EMBL" id="GGF50233.1"/>
    </source>
</evidence>
<dbReference type="InterPro" id="IPR045079">
    <property type="entry name" value="Oxoprolinase-like"/>
</dbReference>
<dbReference type="GO" id="GO:0017168">
    <property type="term" value="F:5-oxoprolinase (ATP-hydrolyzing) activity"/>
    <property type="evidence" value="ECO:0007669"/>
    <property type="project" value="TreeGrafter"/>
</dbReference>
<protein>
    <submittedName>
        <fullName evidence="4">Methylhydantoinase</fullName>
    </submittedName>
</protein>
<dbReference type="RefSeq" id="WP_188575417.1">
    <property type="nucleotide sequence ID" value="NZ_BMCT01000001.1"/>
</dbReference>
<reference evidence="4" key="2">
    <citation type="submission" date="2020-09" db="EMBL/GenBank/DDBJ databases">
        <authorList>
            <person name="Sun Q."/>
            <person name="Sedlacek I."/>
        </authorList>
    </citation>
    <scope>NUCLEOTIDE SEQUENCE</scope>
    <source>
        <strain evidence="4">CCM 7897</strain>
    </source>
</reference>
<dbReference type="Pfam" id="PF01968">
    <property type="entry name" value="Hydantoinase_A"/>
    <property type="match status" value="1"/>
</dbReference>
<evidence type="ECO:0000259" key="3">
    <source>
        <dbReference type="Pfam" id="PF19278"/>
    </source>
</evidence>
<gene>
    <name evidence="4" type="ORF">GCM10007301_06960</name>
</gene>
<feature type="domain" description="Acetophenone carboxylase-like C-terminal" evidence="3">
    <location>
        <begin position="507"/>
        <end position="660"/>
    </location>
</feature>
<dbReference type="InterPro" id="IPR002821">
    <property type="entry name" value="Hydantoinase_A"/>
</dbReference>
<dbReference type="InterPro" id="IPR008040">
    <property type="entry name" value="Hydant_A_N"/>
</dbReference>
<sequence length="674" mass="70848">MKPSRFLVGIDVGGTFTDLAVYDAENGATFAVKVPSNRAAPDVAVIGALDKAELAPEQVAVLVHGTTVATNALLERRGSKIAFITTEGFRDVLELGRTTRLVPRTLYDPYFKRSAPLVERRHRLTVPERTEADGSVSLPLDEAAIEQLAQALAVRGDIEAVSIGFINAFRNPANEEAAARVFRRHFAHVTTSTQVLNEIREFERFSAAAINGYVQPVMAAYVERLTQAVKARNPDTGFYTVASHGGLLSTTAVMSEPVRTVLSGPAAGVAAAVHLAQAVSQPNLITYDMGGTSTDVALIADAQFPLKRETLLDGLVVRLPQLEIHTVGAGGGSIAALDAGGSLQLGPESAGAVPGPAAYGRGGTRPTVTDANVVLGRLGSGQELGRSLRIDKELAVEAMNTIAVPAALAAPAMAEAVLALGIARMASAVHEISVARGFDPRDFALLCYGGAGPLHACEVAAAAGIAHVIVPPAPGAFSAFGALCSTLAKDKGETVLGLLDADLLAGVEARFQRLAAAIRTEFSAEGAAVERLAFERQFDLRYQGQAHELTIIVPEGASAAEVIELFETAFEREYGRRDRDRATQLVNIRLVGRIPIETPAWASSADGSGTAAGTRTVVHGGSEIACPVWNRDDLRAETKITGPAIIEEMSSTTFLPPGWRLTRGAIGELNLVAL</sequence>